<organism evidence="1 2">
    <name type="scientific">Herbihabitans rhizosphaerae</name>
    <dbReference type="NCBI Taxonomy" id="1872711"/>
    <lineage>
        <taxon>Bacteria</taxon>
        <taxon>Bacillati</taxon>
        <taxon>Actinomycetota</taxon>
        <taxon>Actinomycetes</taxon>
        <taxon>Pseudonocardiales</taxon>
        <taxon>Pseudonocardiaceae</taxon>
        <taxon>Herbihabitans</taxon>
    </lineage>
</organism>
<accession>A0A4Q7KE18</accession>
<sequence>MAERGYYENIRERVDKAEADGALIQYERTDWKGVEENARTDEERDAVRAFGDSISDRYLPLHILDLGWQCQPESVLDEVGPDWQLIDAGAMNLVRLYGPRRMMLAPQVTQPKKQITQLSRLKPGSMPFRLARNAMMNSYLALFDRNRQKNPSEDPIDQLVIYTYRELCAALAILDTDRDVVSMWGGAHLWGLDEVLTRNQFVLTDSEWITAVRKE</sequence>
<protein>
    <submittedName>
        <fullName evidence="1">Uncharacterized protein</fullName>
    </submittedName>
</protein>
<dbReference type="RefSeq" id="WP_130347926.1">
    <property type="nucleotide sequence ID" value="NZ_SGWQ01000012.1"/>
</dbReference>
<dbReference type="EMBL" id="SGWQ01000012">
    <property type="protein sequence ID" value="RZS32484.1"/>
    <property type="molecule type" value="Genomic_DNA"/>
</dbReference>
<dbReference type="Proteomes" id="UP000294257">
    <property type="component" value="Unassembled WGS sequence"/>
</dbReference>
<reference evidence="1 2" key="1">
    <citation type="submission" date="2019-02" db="EMBL/GenBank/DDBJ databases">
        <title>Genomic Encyclopedia of Type Strains, Phase IV (KMG-IV): sequencing the most valuable type-strain genomes for metagenomic binning, comparative biology and taxonomic classification.</title>
        <authorList>
            <person name="Goeker M."/>
        </authorList>
    </citation>
    <scope>NUCLEOTIDE SEQUENCE [LARGE SCALE GENOMIC DNA]</scope>
    <source>
        <strain evidence="1 2">DSM 101727</strain>
    </source>
</reference>
<gene>
    <name evidence="1" type="ORF">EV193_112118</name>
</gene>
<dbReference type="OrthoDB" id="3693549at2"/>
<evidence type="ECO:0000313" key="2">
    <source>
        <dbReference type="Proteomes" id="UP000294257"/>
    </source>
</evidence>
<proteinExistence type="predicted"/>
<evidence type="ECO:0000313" key="1">
    <source>
        <dbReference type="EMBL" id="RZS32484.1"/>
    </source>
</evidence>
<keyword evidence="2" id="KW-1185">Reference proteome</keyword>
<dbReference type="AlphaFoldDB" id="A0A4Q7KE18"/>
<comment type="caution">
    <text evidence="1">The sequence shown here is derived from an EMBL/GenBank/DDBJ whole genome shotgun (WGS) entry which is preliminary data.</text>
</comment>
<name>A0A4Q7KE18_9PSEU</name>